<feature type="transmembrane region" description="Helical" evidence="2">
    <location>
        <begin position="416"/>
        <end position="438"/>
    </location>
</feature>
<feature type="compositionally biased region" description="Basic and acidic residues" evidence="1">
    <location>
        <begin position="36"/>
        <end position="48"/>
    </location>
</feature>
<dbReference type="Pfam" id="PF07907">
    <property type="entry name" value="YibE_F"/>
    <property type="match status" value="1"/>
</dbReference>
<feature type="transmembrane region" description="Helical" evidence="2">
    <location>
        <begin position="371"/>
        <end position="396"/>
    </location>
</feature>
<feature type="transmembrane region" description="Helical" evidence="2">
    <location>
        <begin position="195"/>
        <end position="213"/>
    </location>
</feature>
<keyword evidence="4" id="KW-1185">Reference proteome</keyword>
<feature type="transmembrane region" description="Helical" evidence="2">
    <location>
        <begin position="317"/>
        <end position="338"/>
    </location>
</feature>
<evidence type="ECO:0000313" key="3">
    <source>
        <dbReference type="EMBL" id="ACZ23513.1"/>
    </source>
</evidence>
<reference evidence="3 4" key="1">
    <citation type="journal article" date="2009" name="Stand. Genomic Sci.">
        <title>Complete genome sequence of Sanguibacter keddieii type strain (ST-74).</title>
        <authorList>
            <person name="Ivanova N."/>
            <person name="Sikorski J."/>
            <person name="Sims D."/>
            <person name="Brettin T."/>
            <person name="Detter J.C."/>
            <person name="Han C."/>
            <person name="Lapidus A."/>
            <person name="Copeland A."/>
            <person name="Glavina Del Rio T."/>
            <person name="Nolan M."/>
            <person name="Chen F."/>
            <person name="Lucas S."/>
            <person name="Tice H."/>
            <person name="Cheng J.F."/>
            <person name="Bruce D."/>
            <person name="Goodwin L."/>
            <person name="Pitluck S."/>
            <person name="Pati A."/>
            <person name="Mavromatis K."/>
            <person name="Chen A."/>
            <person name="Palaniappan K."/>
            <person name="D'haeseleer P."/>
            <person name="Chain P."/>
            <person name="Bristow J."/>
            <person name="Eisen J.A."/>
            <person name="Markowitz V."/>
            <person name="Hugenholtz P."/>
            <person name="Goker M."/>
            <person name="Pukall R."/>
            <person name="Klenk H.P."/>
            <person name="Kyrpides N.C."/>
        </authorList>
    </citation>
    <scope>NUCLEOTIDE SEQUENCE [LARGE SCALE GENOMIC DNA]</scope>
    <source>
        <strain evidence="4">ATCC 51767 / DSM 10542 / NCFB 3025 / ST-74</strain>
    </source>
</reference>
<sequence length="484" mass="49876">MTRPENDSRQRGAHSTHEGHDGHGAHHHAQPDAPTADDRCEHCGRHGDAGAPAGTAAGSTTTAPSGDVLVHGHGHGPAPKASRRVRTILAAFLVPILLLTVVGLVLLWPHGAPERGTIDTTADTAGKLYGVVTGEPVDNLVPVTLDDTGEQIQVMFPPDYLALGVDVGSTLKILHIPQAAASGSEYVFMDYTRDLPIGLLTVAYLVVVLAVAGWRGLASVGGLVISFVVVVTFTLPALLVGTNPVGVALITSAVVMFVVLYLAHGFTARTSAALLGTIIGLVITTGLAGWAVDAANIFGLSDEYALALPAYAPDVDIRGIAVCGIVLAGLGVLNDVTITQASSVWELRAVSPTMNRRDLFLRGMRIGRDHIASTVYTIAFAYLGAALPMLLMVSLIDMGLGETLTSGEIAHEVVRTLVGSIGLVLAIPITTGIAALAVGGHDSLGPVPGTHTSEPVAPGATPTSTGTRPALPTRAALRGARKGR</sequence>
<dbReference type="InterPro" id="IPR012507">
    <property type="entry name" value="YibE_F"/>
</dbReference>
<evidence type="ECO:0000256" key="1">
    <source>
        <dbReference type="SAM" id="MobiDB-lite"/>
    </source>
</evidence>
<feature type="transmembrane region" description="Helical" evidence="2">
    <location>
        <begin position="245"/>
        <end position="263"/>
    </location>
</feature>
<gene>
    <name evidence="3" type="ordered locus">Sked_36270</name>
</gene>
<keyword evidence="2" id="KW-1133">Transmembrane helix</keyword>
<dbReference type="EMBL" id="CP001819">
    <property type="protein sequence ID" value="ACZ23513.1"/>
    <property type="molecule type" value="Genomic_DNA"/>
</dbReference>
<proteinExistence type="predicted"/>
<protein>
    <submittedName>
        <fullName evidence="3">Predicted multitransmembrane protein</fullName>
    </submittedName>
</protein>
<feature type="transmembrane region" description="Helical" evidence="2">
    <location>
        <begin position="272"/>
        <end position="292"/>
    </location>
</feature>
<feature type="transmembrane region" description="Helical" evidence="2">
    <location>
        <begin position="220"/>
        <end position="239"/>
    </location>
</feature>
<keyword evidence="2" id="KW-0472">Membrane</keyword>
<evidence type="ECO:0000313" key="4">
    <source>
        <dbReference type="Proteomes" id="UP000000322"/>
    </source>
</evidence>
<dbReference type="Proteomes" id="UP000000322">
    <property type="component" value="Chromosome"/>
</dbReference>
<keyword evidence="2" id="KW-0812">Transmembrane</keyword>
<feature type="region of interest" description="Disordered" evidence="1">
    <location>
        <begin position="446"/>
        <end position="484"/>
    </location>
</feature>
<evidence type="ECO:0000256" key="2">
    <source>
        <dbReference type="SAM" id="Phobius"/>
    </source>
</evidence>
<dbReference type="PANTHER" id="PTHR41771:SF1">
    <property type="entry name" value="MEMBRANE PROTEIN"/>
    <property type="match status" value="1"/>
</dbReference>
<dbReference type="AlphaFoldDB" id="D1BFL0"/>
<dbReference type="STRING" id="446469.Sked_36270"/>
<name>D1BFL0_SANKS</name>
<dbReference type="PANTHER" id="PTHR41771">
    <property type="entry name" value="MEMBRANE PROTEIN-RELATED"/>
    <property type="match status" value="1"/>
</dbReference>
<feature type="compositionally biased region" description="Low complexity" evidence="1">
    <location>
        <begin position="49"/>
        <end position="67"/>
    </location>
</feature>
<organism evidence="3 4">
    <name type="scientific">Sanguibacter keddieii (strain ATCC 51767 / DSM 10542 / NCFB 3025 / ST-74)</name>
    <dbReference type="NCBI Taxonomy" id="446469"/>
    <lineage>
        <taxon>Bacteria</taxon>
        <taxon>Bacillati</taxon>
        <taxon>Actinomycetota</taxon>
        <taxon>Actinomycetes</taxon>
        <taxon>Micrococcales</taxon>
        <taxon>Sanguibacteraceae</taxon>
        <taxon>Sanguibacter</taxon>
    </lineage>
</organism>
<dbReference type="RefSeq" id="WP_012868581.1">
    <property type="nucleotide sequence ID" value="NC_013521.1"/>
</dbReference>
<accession>D1BFL0</accession>
<dbReference type="KEGG" id="ske:Sked_36270"/>
<feature type="compositionally biased region" description="Basic and acidic residues" evidence="1">
    <location>
        <begin position="1"/>
        <end position="24"/>
    </location>
</feature>
<dbReference type="HOGENOM" id="CLU_028166_3_1_11"/>
<feature type="region of interest" description="Disordered" evidence="1">
    <location>
        <begin position="1"/>
        <end position="80"/>
    </location>
</feature>
<dbReference type="eggNOG" id="COG5438">
    <property type="taxonomic scope" value="Bacteria"/>
</dbReference>
<feature type="transmembrane region" description="Helical" evidence="2">
    <location>
        <begin position="88"/>
        <end position="108"/>
    </location>
</feature>